<reference evidence="1" key="1">
    <citation type="submission" date="2020-10" db="EMBL/GenBank/DDBJ databases">
        <title>Taxonomic study of unclassified bacteria belonging to the class Ktedonobacteria.</title>
        <authorList>
            <person name="Yabe S."/>
            <person name="Wang C.M."/>
            <person name="Zheng Y."/>
            <person name="Sakai Y."/>
            <person name="Cavaletti L."/>
            <person name="Monciardini P."/>
            <person name="Donadio S."/>
        </authorList>
    </citation>
    <scope>NUCLEOTIDE SEQUENCE</scope>
    <source>
        <strain evidence="1">SOSP1-1</strain>
    </source>
</reference>
<keyword evidence="2" id="KW-1185">Reference proteome</keyword>
<dbReference type="RefSeq" id="WP_220195540.1">
    <property type="nucleotide sequence ID" value="NZ_BNJF01000002.1"/>
</dbReference>
<dbReference type="Gene3D" id="3.40.50.300">
    <property type="entry name" value="P-loop containing nucleotide triphosphate hydrolases"/>
    <property type="match status" value="1"/>
</dbReference>
<dbReference type="EMBL" id="BNJF01000002">
    <property type="protein sequence ID" value="GHO46143.1"/>
    <property type="molecule type" value="Genomic_DNA"/>
</dbReference>
<dbReference type="SUPFAM" id="SSF52540">
    <property type="entry name" value="P-loop containing nucleoside triphosphate hydrolases"/>
    <property type="match status" value="1"/>
</dbReference>
<dbReference type="AlphaFoldDB" id="A0A8J3I574"/>
<evidence type="ECO:0000313" key="2">
    <source>
        <dbReference type="Proteomes" id="UP000612362"/>
    </source>
</evidence>
<comment type="caution">
    <text evidence="1">The sequence shown here is derived from an EMBL/GenBank/DDBJ whole genome shotgun (WGS) entry which is preliminary data.</text>
</comment>
<sequence>MGKTKLILLEGVPGSGKSTLAQFITHAFAREGIVCQWWYEEVKGHPLYVFHDLTSLQDTLNALSNGGYRAVIRDALKRWRKFAELVQTSEDVVILDGCLFGYLTWTLFPMDVSPDEIRQYLMQVEEIIKPLHPKLIYLYQRDLSAAMEKICARRGEDARKRFIDQATQSAYGKRRGFKDFGGMVAYWEDYCAFIDAVSSRFLISHLALENSAGDWSAYEQRALEFLSFPATTWPDIASNAFKRFVGLYTYKEDGSEHICEVKLEGTHCVVDGMPEVWQHTRLRPLSSAEFVVESLPIRVSFQEDEHGNVIQMKTEGPDMLFGSVSRLFTRVLDNPIVARLSPRH</sequence>
<name>A0A8J3I574_9CHLR</name>
<protein>
    <submittedName>
        <fullName evidence="1">Uncharacterized protein</fullName>
    </submittedName>
</protein>
<gene>
    <name evidence="1" type="ORF">KSX_43060</name>
</gene>
<organism evidence="1 2">
    <name type="scientific">Ktedonospora formicarum</name>
    <dbReference type="NCBI Taxonomy" id="2778364"/>
    <lineage>
        <taxon>Bacteria</taxon>
        <taxon>Bacillati</taxon>
        <taxon>Chloroflexota</taxon>
        <taxon>Ktedonobacteria</taxon>
        <taxon>Ktedonobacterales</taxon>
        <taxon>Ktedonobacteraceae</taxon>
        <taxon>Ktedonospora</taxon>
    </lineage>
</organism>
<dbReference type="InterPro" id="IPR027417">
    <property type="entry name" value="P-loop_NTPase"/>
</dbReference>
<dbReference type="Proteomes" id="UP000612362">
    <property type="component" value="Unassembled WGS sequence"/>
</dbReference>
<accession>A0A8J3I574</accession>
<proteinExistence type="predicted"/>
<evidence type="ECO:0000313" key="1">
    <source>
        <dbReference type="EMBL" id="GHO46143.1"/>
    </source>
</evidence>